<sequence length="159" mass="17476">MVDAAMNQQPGFAELCQAETAHVLRLVELLQQEQQVMIAGQVHLLEALADSKSKVLDELARQSQQRAQLMKSLGLSDSDTVYLWLADKPAERQAWLALEDQIHRAQGINQLNGSFIEQQLGQVEESLAVLRQAAAATLSYDRGGQQPQPVGGRRFLGSA</sequence>
<keyword evidence="5" id="KW-1185">Reference proteome</keyword>
<evidence type="ECO:0000256" key="2">
    <source>
        <dbReference type="ARBA" id="ARBA00007703"/>
    </source>
</evidence>
<evidence type="ECO:0000256" key="1">
    <source>
        <dbReference type="ARBA" id="ARBA00002397"/>
    </source>
</evidence>
<proteinExistence type="inferred from homology"/>
<dbReference type="AlphaFoldDB" id="A0A318JJG7"/>
<dbReference type="Pfam" id="PF05130">
    <property type="entry name" value="FlgN"/>
    <property type="match status" value="1"/>
</dbReference>
<comment type="caution">
    <text evidence="4">The sequence shown here is derived from an EMBL/GenBank/DDBJ whole genome shotgun (WGS) entry which is preliminary data.</text>
</comment>
<dbReference type="EMBL" id="QJKC01000008">
    <property type="protein sequence ID" value="PXX48052.1"/>
    <property type="molecule type" value="Genomic_DNA"/>
</dbReference>
<organism evidence="4 5">
    <name type="scientific">Aquitalea magnusonii</name>
    <dbReference type="NCBI Taxonomy" id="332411"/>
    <lineage>
        <taxon>Bacteria</taxon>
        <taxon>Pseudomonadati</taxon>
        <taxon>Pseudomonadota</taxon>
        <taxon>Betaproteobacteria</taxon>
        <taxon>Neisseriales</taxon>
        <taxon>Chromobacteriaceae</taxon>
        <taxon>Aquitalea</taxon>
    </lineage>
</organism>
<comment type="function">
    <text evidence="1">Required for the efficient initiation of filament assembly.</text>
</comment>
<dbReference type="InterPro" id="IPR007809">
    <property type="entry name" value="FlgN-like"/>
</dbReference>
<name>A0A318JJG7_9NEIS</name>
<reference evidence="4 5" key="1">
    <citation type="submission" date="2018-05" db="EMBL/GenBank/DDBJ databases">
        <title>Genomic Encyclopedia of Type Strains, Phase IV (KMG-IV): sequencing the most valuable type-strain genomes for metagenomic binning, comparative biology and taxonomic classification.</title>
        <authorList>
            <person name="Goeker M."/>
        </authorList>
    </citation>
    <scope>NUCLEOTIDE SEQUENCE [LARGE SCALE GENOMIC DNA]</scope>
    <source>
        <strain evidence="4 5">DSM 25134</strain>
    </source>
</reference>
<evidence type="ECO:0000313" key="5">
    <source>
        <dbReference type="Proteomes" id="UP000248395"/>
    </source>
</evidence>
<dbReference type="Proteomes" id="UP000248395">
    <property type="component" value="Unassembled WGS sequence"/>
</dbReference>
<keyword evidence="4" id="KW-0282">Flagellum</keyword>
<accession>A0A318JJG7</accession>
<dbReference type="GO" id="GO:0044780">
    <property type="term" value="P:bacterial-type flagellum assembly"/>
    <property type="evidence" value="ECO:0007669"/>
    <property type="project" value="InterPro"/>
</dbReference>
<protein>
    <submittedName>
        <fullName evidence="4">Flagella synthesis protein FlgN</fullName>
    </submittedName>
</protein>
<evidence type="ECO:0000256" key="3">
    <source>
        <dbReference type="ARBA" id="ARBA00022795"/>
    </source>
</evidence>
<keyword evidence="4" id="KW-0966">Cell projection</keyword>
<dbReference type="SUPFAM" id="SSF140566">
    <property type="entry name" value="FlgN-like"/>
    <property type="match status" value="1"/>
</dbReference>
<dbReference type="InterPro" id="IPR036679">
    <property type="entry name" value="FlgN-like_sf"/>
</dbReference>
<comment type="similarity">
    <text evidence="2">Belongs to the FlgN family.</text>
</comment>
<evidence type="ECO:0000313" key="4">
    <source>
        <dbReference type="EMBL" id="PXX48052.1"/>
    </source>
</evidence>
<gene>
    <name evidence="4" type="ORF">DFR38_108144</name>
</gene>
<dbReference type="Gene3D" id="1.20.58.300">
    <property type="entry name" value="FlgN-like"/>
    <property type="match status" value="1"/>
</dbReference>
<keyword evidence="4" id="KW-0969">Cilium</keyword>
<keyword evidence="3" id="KW-1005">Bacterial flagellum biogenesis</keyword>